<sequence length="632" mass="71830">MKSLTILSLLLQLIYLFNLCQALLPYPNSQNAFETIDQSAAEDLLYHTTEEWLEAESLTSSCSSCISALQLVKSLSYTSEALLIRTLTNVCKRTKKVSPEVCRGMMEEQVPIVRKVIKTMSVSGREGHLLCAAVANSCPYPDIEHWNVTFPKEKPSQPKQVRSSGDVMTVLQLSDWHADPDYQENADAICNEPICCRPDSTDYANVTKPASKWGEYTCDPPVKLIESMLKYIPTVEKDISFGIMTGDMPPHEVWSTLPFLKTQRIHDSAYALLHTHFDAKDKINALLYPAVGNHEAAPTNNFPISTNNLPLDEDRKYLSLEWLYKSLTRNWHGWLSHKKSNFYVQTSTGSYATRPLPGLKLISLNTNFCYTLNWWLYQRPAEMDPDGVLTWLVEQLQESEDIGERVWVIGHIAPGDSTCFHDYSNYYYQIVERYAPHVIVGQFFGHTHKDEMQVFYRGAQQTSSEAISVAYVAPSITPYFQVNPSFRVYKVDRNTFEVLDSLTYMADLGEANALDIEPVWHLEYSAKEAYNSSTAPITNASPLTPAWWHQVTEDMENHNDTFNKYWQFRVRLASQAPICEDECRANTICNIRAGKSELRCDYDSDVLMQTGRGDTSGIHACGWNLQGVRSML</sequence>
<feature type="binding site" evidence="11">
    <location>
        <position position="247"/>
    </location>
    <ligand>
        <name>Zn(2+)</name>
        <dbReference type="ChEBI" id="CHEBI:29105"/>
        <label>1</label>
    </ligand>
</feature>
<feature type="domain" description="Saposin B-type" evidence="14">
    <location>
        <begin position="58"/>
        <end position="142"/>
    </location>
</feature>
<dbReference type="STRING" id="90262.A0A1X2IR54"/>
<dbReference type="GO" id="GO:0046513">
    <property type="term" value="P:ceramide biosynthetic process"/>
    <property type="evidence" value="ECO:0007669"/>
    <property type="project" value="UniProtKB-ARBA"/>
</dbReference>
<feature type="binding site" evidence="11">
    <location>
        <position position="411"/>
    </location>
    <ligand>
        <name>Zn(2+)</name>
        <dbReference type="ChEBI" id="CHEBI:29105"/>
        <label>2</label>
    </ligand>
</feature>
<keyword evidence="6 10" id="KW-0378">Hydrolase</keyword>
<keyword evidence="5 13" id="KW-0732">Signal</keyword>
<dbReference type="CDD" id="cd00842">
    <property type="entry name" value="MPP_ASMase"/>
    <property type="match status" value="1"/>
</dbReference>
<name>A0A1X2IR54_9FUNG</name>
<dbReference type="SUPFAM" id="SSF56300">
    <property type="entry name" value="Metallo-dependent phosphatases"/>
    <property type="match status" value="1"/>
</dbReference>
<dbReference type="GO" id="GO:0006685">
    <property type="term" value="P:sphingomyelin catabolic process"/>
    <property type="evidence" value="ECO:0007669"/>
    <property type="project" value="UniProtKB-UniRule"/>
</dbReference>
<feature type="binding site" evidence="11">
    <location>
        <position position="175"/>
    </location>
    <ligand>
        <name>Zn(2+)</name>
        <dbReference type="ChEBI" id="CHEBI:29105"/>
        <label>1</label>
    </ligand>
</feature>
<dbReference type="GO" id="GO:0004767">
    <property type="term" value="F:sphingomyelin phosphodiesterase activity"/>
    <property type="evidence" value="ECO:0007669"/>
    <property type="project" value="UniProtKB-UniRule"/>
</dbReference>
<dbReference type="Proteomes" id="UP000193560">
    <property type="component" value="Unassembled WGS sequence"/>
</dbReference>
<evidence type="ECO:0000256" key="7">
    <source>
        <dbReference type="ARBA" id="ARBA00022833"/>
    </source>
</evidence>
<dbReference type="InterPro" id="IPR004843">
    <property type="entry name" value="Calcineurin-like_PHP"/>
</dbReference>
<evidence type="ECO:0000256" key="8">
    <source>
        <dbReference type="ARBA" id="ARBA00023157"/>
    </source>
</evidence>
<keyword evidence="8 12" id="KW-1015">Disulfide bond</keyword>
<evidence type="ECO:0000256" key="6">
    <source>
        <dbReference type="ARBA" id="ARBA00022801"/>
    </source>
</evidence>
<evidence type="ECO:0000256" key="1">
    <source>
        <dbReference type="ARBA" id="ARBA00004613"/>
    </source>
</evidence>
<dbReference type="GO" id="GO:0005615">
    <property type="term" value="C:extracellular space"/>
    <property type="evidence" value="ECO:0007669"/>
    <property type="project" value="TreeGrafter"/>
</dbReference>
<reference evidence="15 16" key="1">
    <citation type="submission" date="2016-07" db="EMBL/GenBank/DDBJ databases">
        <title>Pervasive Adenine N6-methylation of Active Genes in Fungi.</title>
        <authorList>
            <consortium name="DOE Joint Genome Institute"/>
            <person name="Mondo S.J."/>
            <person name="Dannebaum R.O."/>
            <person name="Kuo R.C."/>
            <person name="Labutti K."/>
            <person name="Haridas S."/>
            <person name="Kuo A."/>
            <person name="Salamov A."/>
            <person name="Ahrendt S.R."/>
            <person name="Lipzen A."/>
            <person name="Sullivan W."/>
            <person name="Andreopoulos W.B."/>
            <person name="Clum A."/>
            <person name="Lindquist E."/>
            <person name="Daum C."/>
            <person name="Ramamoorthy G.K."/>
            <person name="Gryganskyi A."/>
            <person name="Culley D."/>
            <person name="Magnuson J.K."/>
            <person name="James T.Y."/>
            <person name="O'Malley M.A."/>
            <person name="Stajich J.E."/>
            <person name="Spatafora J.W."/>
            <person name="Visel A."/>
            <person name="Grigoriev I.V."/>
        </authorList>
    </citation>
    <scope>NUCLEOTIDE SEQUENCE [LARGE SCALE GENOMIC DNA]</scope>
    <source>
        <strain evidence="15 16">NRRL 1336</strain>
    </source>
</reference>
<dbReference type="InterPro" id="IPR011160">
    <property type="entry name" value="Sphingomy_PDE"/>
</dbReference>
<evidence type="ECO:0000313" key="16">
    <source>
        <dbReference type="Proteomes" id="UP000193560"/>
    </source>
</evidence>
<dbReference type="AlphaFoldDB" id="A0A1X2IR54"/>
<dbReference type="PROSITE" id="PS50015">
    <property type="entry name" value="SAP_B"/>
    <property type="match status" value="1"/>
</dbReference>
<feature type="disulfide bond" evidence="12">
    <location>
        <begin position="91"/>
        <end position="102"/>
    </location>
</feature>
<dbReference type="GO" id="GO:0046872">
    <property type="term" value="F:metal ion binding"/>
    <property type="evidence" value="ECO:0007669"/>
    <property type="project" value="UniProtKB-KW"/>
</dbReference>
<evidence type="ECO:0000256" key="12">
    <source>
        <dbReference type="PIRSR" id="PIRSR000948-2"/>
    </source>
</evidence>
<feature type="disulfide bond" evidence="12">
    <location>
        <begin position="369"/>
        <end position="419"/>
    </location>
</feature>
<comment type="similarity">
    <text evidence="2 10">Belongs to the acid sphingomyelinase family.</text>
</comment>
<keyword evidence="10" id="KW-0326">Glycosidase</keyword>
<feature type="binding site" evidence="11">
    <location>
        <position position="177"/>
    </location>
    <ligand>
        <name>Zn(2+)</name>
        <dbReference type="ChEBI" id="CHEBI:29105"/>
        <label>1</label>
    </ligand>
</feature>
<dbReference type="PANTHER" id="PTHR10340:SF34">
    <property type="entry name" value="SPHINGOMYELIN PHOSPHODIESTERASE"/>
    <property type="match status" value="1"/>
</dbReference>
<dbReference type="Gene3D" id="3.60.21.10">
    <property type="match status" value="1"/>
</dbReference>
<feature type="disulfide bond" evidence="12">
    <location>
        <begin position="62"/>
        <end position="138"/>
    </location>
</feature>
<feature type="chain" id="PRO_5013095182" description="Sphingomyelin phosphodiesterase" evidence="13">
    <location>
        <begin position="23"/>
        <end position="632"/>
    </location>
</feature>
<keyword evidence="9" id="KW-0325">Glycoprotein</keyword>
<accession>A0A1X2IR54</accession>
<dbReference type="InterPro" id="IPR041805">
    <property type="entry name" value="ASMase/PPN1_MPP"/>
</dbReference>
<protein>
    <recommendedName>
        <fullName evidence="10">Sphingomyelin phosphodiesterase</fullName>
    </recommendedName>
</protein>
<dbReference type="Pfam" id="PF00149">
    <property type="entry name" value="Metallophos"/>
    <property type="match status" value="1"/>
</dbReference>
<dbReference type="InterPro" id="IPR029052">
    <property type="entry name" value="Metallo-depent_PP-like"/>
</dbReference>
<dbReference type="PIRSF" id="PIRSF000948">
    <property type="entry name" value="Sphingomy_PDE"/>
    <property type="match status" value="1"/>
</dbReference>
<dbReference type="GO" id="GO:0016020">
    <property type="term" value="C:membrane"/>
    <property type="evidence" value="ECO:0007669"/>
    <property type="project" value="GOC"/>
</dbReference>
<dbReference type="Pfam" id="PF19272">
    <property type="entry name" value="ASMase_C"/>
    <property type="match status" value="1"/>
</dbReference>
<comment type="caution">
    <text evidence="15">The sequence shown here is derived from an EMBL/GenBank/DDBJ whole genome shotgun (WGS) entry which is preliminary data.</text>
</comment>
<evidence type="ECO:0000256" key="13">
    <source>
        <dbReference type="SAM" id="SignalP"/>
    </source>
</evidence>
<feature type="binding site" evidence="11">
    <location>
        <position position="446"/>
    </location>
    <ligand>
        <name>Zn(2+)</name>
        <dbReference type="ChEBI" id="CHEBI:29105"/>
        <label>2</label>
    </ligand>
</feature>
<feature type="disulfide bond" evidence="12">
    <location>
        <begin position="579"/>
        <end position="583"/>
    </location>
</feature>
<comment type="cofactor">
    <cofactor evidence="11">
        <name>Zn(2+)</name>
        <dbReference type="ChEBI" id="CHEBI:29105"/>
    </cofactor>
    <text evidence="11">Binds 2 Zn(2+) ions per subunit.</text>
</comment>
<comment type="subcellular location">
    <subcellularLocation>
        <location evidence="1">Secreted</location>
    </subcellularLocation>
</comment>
<feature type="binding site" evidence="11">
    <location>
        <position position="448"/>
    </location>
    <ligand>
        <name>Zn(2+)</name>
        <dbReference type="ChEBI" id="CHEBI:29105"/>
        <label>1</label>
    </ligand>
</feature>
<evidence type="ECO:0000256" key="5">
    <source>
        <dbReference type="ARBA" id="ARBA00022729"/>
    </source>
</evidence>
<organism evidence="15 16">
    <name type="scientific">Absidia repens</name>
    <dbReference type="NCBI Taxonomy" id="90262"/>
    <lineage>
        <taxon>Eukaryota</taxon>
        <taxon>Fungi</taxon>
        <taxon>Fungi incertae sedis</taxon>
        <taxon>Mucoromycota</taxon>
        <taxon>Mucoromycotina</taxon>
        <taxon>Mucoromycetes</taxon>
        <taxon>Mucorales</taxon>
        <taxon>Cunninghamellaceae</taxon>
        <taxon>Absidia</taxon>
    </lineage>
</organism>
<evidence type="ECO:0000256" key="10">
    <source>
        <dbReference type="PIRNR" id="PIRNR000948"/>
    </source>
</evidence>
<keyword evidence="4 11" id="KW-0479">Metal-binding</keyword>
<feature type="disulfide bond" evidence="12">
    <location>
        <begin position="190"/>
        <end position="195"/>
    </location>
</feature>
<evidence type="ECO:0000256" key="11">
    <source>
        <dbReference type="PIRSR" id="PIRSR000948-1"/>
    </source>
</evidence>
<feature type="binding site" evidence="11">
    <location>
        <position position="247"/>
    </location>
    <ligand>
        <name>Zn(2+)</name>
        <dbReference type="ChEBI" id="CHEBI:29105"/>
        <label>2</label>
    </ligand>
</feature>
<dbReference type="GO" id="GO:0016798">
    <property type="term" value="F:hydrolase activity, acting on glycosyl bonds"/>
    <property type="evidence" value="ECO:0007669"/>
    <property type="project" value="UniProtKB-KW"/>
</dbReference>
<proteinExistence type="inferred from homology"/>
<keyword evidence="3" id="KW-0964">Secreted</keyword>
<feature type="disulfide bond" evidence="12">
    <location>
        <begin position="196"/>
        <end position="218"/>
    </location>
</feature>
<evidence type="ECO:0000256" key="3">
    <source>
        <dbReference type="ARBA" id="ARBA00022525"/>
    </source>
</evidence>
<comment type="function">
    <text evidence="10">Converts sphingomyelin to ceramide.</text>
</comment>
<keyword evidence="16" id="KW-1185">Reference proteome</keyword>
<dbReference type="OrthoDB" id="282973at2759"/>
<evidence type="ECO:0000256" key="2">
    <source>
        <dbReference type="ARBA" id="ARBA00008234"/>
    </source>
</evidence>
<evidence type="ECO:0000313" key="15">
    <source>
        <dbReference type="EMBL" id="ORZ20773.1"/>
    </source>
</evidence>
<feature type="signal peptide" evidence="13">
    <location>
        <begin position="1"/>
        <end position="22"/>
    </location>
</feature>
<dbReference type="PANTHER" id="PTHR10340">
    <property type="entry name" value="SPHINGOMYELIN PHOSPHODIESTERASE"/>
    <property type="match status" value="1"/>
</dbReference>
<gene>
    <name evidence="15" type="ORF">BCR42DRAFT_347691</name>
</gene>
<dbReference type="InterPro" id="IPR008139">
    <property type="entry name" value="SaposinB_dom"/>
</dbReference>
<evidence type="ECO:0000259" key="14">
    <source>
        <dbReference type="PROSITE" id="PS50015"/>
    </source>
</evidence>
<evidence type="ECO:0000256" key="9">
    <source>
        <dbReference type="ARBA" id="ARBA00023180"/>
    </source>
</evidence>
<dbReference type="InterPro" id="IPR045473">
    <property type="entry name" value="ASM_C"/>
</dbReference>
<feature type="binding site" evidence="11">
    <location>
        <position position="293"/>
    </location>
    <ligand>
        <name>Zn(2+)</name>
        <dbReference type="ChEBI" id="CHEBI:29105"/>
        <label>2</label>
    </ligand>
</feature>
<evidence type="ECO:0000256" key="4">
    <source>
        <dbReference type="ARBA" id="ARBA00022723"/>
    </source>
</evidence>
<dbReference type="EMBL" id="MCGE01000006">
    <property type="protein sequence ID" value="ORZ20773.1"/>
    <property type="molecule type" value="Genomic_DNA"/>
</dbReference>
<keyword evidence="7 11" id="KW-0862">Zinc</keyword>